<dbReference type="InterPro" id="IPR040324">
    <property type="entry name" value="WDR44/Dgr2"/>
</dbReference>
<evidence type="ECO:0000256" key="2">
    <source>
        <dbReference type="ARBA" id="ARBA00022737"/>
    </source>
</evidence>
<dbReference type="InterPro" id="IPR015943">
    <property type="entry name" value="WD40/YVTN_repeat-like_dom_sf"/>
</dbReference>
<gene>
    <name evidence="5" type="ORF">DYB32_003389</name>
</gene>
<evidence type="ECO:0000256" key="3">
    <source>
        <dbReference type="PROSITE-ProRule" id="PRU00221"/>
    </source>
</evidence>
<dbReference type="SUPFAM" id="SSF50978">
    <property type="entry name" value="WD40 repeat-like"/>
    <property type="match status" value="1"/>
</dbReference>
<dbReference type="VEuPathDB" id="FungiDB:H310_05759"/>
<feature type="region of interest" description="Disordered" evidence="4">
    <location>
        <begin position="208"/>
        <end position="229"/>
    </location>
</feature>
<keyword evidence="6" id="KW-1185">Reference proteome</keyword>
<dbReference type="AlphaFoldDB" id="A0A3R7D2Q0"/>
<dbReference type="PRINTS" id="PR00320">
    <property type="entry name" value="GPROTEINBRPT"/>
</dbReference>
<sequence length="536" mass="59875">MLHAIPPVYKYRYPDVDDIRSIRNRFANFGRGRRRYRDSTALDLWMSVNKAAVVAVGMERKRSSGDEESVRPEDVFVVRNKDTGEVFDIRELDTKPVDCYTMFPQNFEPHLRDSLNGDSIARDRDSSSGSLETDKKPTDKQQGRSALSGFHFKRKEKVPPPPDGKTYVHVVFGYTRARTHDGARLVSGGQDAILRVWKVDACAKLPSTPRGIEASPSTAGTSMPSSQRPHLLEGTPEQMYNGHTMPIVDVSWSRSNFILSASMDKTVRLWHISKPDCLHVFQHPDSVPAVDFHPKDDRFFLSGCFDNKARIWNIPDGCVVSYVQTPVMITAASFHPSGNRIVAVSAHQAMNYYTQIECRNARGATRKGRKVTGIEFSPEGKYFLVSTNDSRMRLFSVDNYSRVCKYKGLVNNYLQIKGRFSQDGDYVICGSENAQVYIWNKSAAHSSSMLLGHKHDRNNAFESFSASDTTGGVVTVALFAPASTYALVNHGTDLVDKSGRAADDVHGKACTGYIVTASYNGCIKVYERVTRHDGVR</sequence>
<dbReference type="SMART" id="SM00320">
    <property type="entry name" value="WD40"/>
    <property type="match status" value="6"/>
</dbReference>
<accession>A0A3R7D2Q0</accession>
<dbReference type="Gene3D" id="2.130.10.10">
    <property type="entry name" value="YVTN repeat-like/Quinoprotein amine dehydrogenase"/>
    <property type="match status" value="1"/>
</dbReference>
<reference evidence="5 6" key="1">
    <citation type="submission" date="2018-08" db="EMBL/GenBank/DDBJ databases">
        <title>Aphanomyces genome sequencing and annotation.</title>
        <authorList>
            <person name="Minardi D."/>
            <person name="Oidtmann B."/>
            <person name="Van Der Giezen M."/>
            <person name="Studholme D.J."/>
        </authorList>
    </citation>
    <scope>NUCLEOTIDE SEQUENCE [LARGE SCALE GENOMIC DNA]</scope>
    <source>
        <strain evidence="5 6">NJM0002</strain>
    </source>
</reference>
<evidence type="ECO:0000313" key="6">
    <source>
        <dbReference type="Proteomes" id="UP000285060"/>
    </source>
</evidence>
<dbReference type="PANTHER" id="PTHR14221">
    <property type="entry name" value="WD REPEAT DOMAIN 44"/>
    <property type="match status" value="1"/>
</dbReference>
<feature type="compositionally biased region" description="Basic and acidic residues" evidence="4">
    <location>
        <begin position="111"/>
        <end position="142"/>
    </location>
</feature>
<dbReference type="InterPro" id="IPR001680">
    <property type="entry name" value="WD40_rpt"/>
</dbReference>
<organism evidence="5 6">
    <name type="scientific">Aphanomyces invadans</name>
    <dbReference type="NCBI Taxonomy" id="157072"/>
    <lineage>
        <taxon>Eukaryota</taxon>
        <taxon>Sar</taxon>
        <taxon>Stramenopiles</taxon>
        <taxon>Oomycota</taxon>
        <taxon>Saprolegniomycetes</taxon>
        <taxon>Saprolegniales</taxon>
        <taxon>Verrucalvaceae</taxon>
        <taxon>Aphanomyces</taxon>
    </lineage>
</organism>
<dbReference type="InterPro" id="IPR020472">
    <property type="entry name" value="WD40_PAC1"/>
</dbReference>
<proteinExistence type="predicted"/>
<dbReference type="Pfam" id="PF00400">
    <property type="entry name" value="WD40"/>
    <property type="match status" value="4"/>
</dbReference>
<dbReference type="PROSITE" id="PS50294">
    <property type="entry name" value="WD_REPEATS_REGION"/>
    <property type="match status" value="2"/>
</dbReference>
<evidence type="ECO:0000256" key="1">
    <source>
        <dbReference type="ARBA" id="ARBA00022574"/>
    </source>
</evidence>
<feature type="region of interest" description="Disordered" evidence="4">
    <location>
        <begin position="111"/>
        <end position="165"/>
    </location>
</feature>
<dbReference type="PROSITE" id="PS50082">
    <property type="entry name" value="WD_REPEATS_2"/>
    <property type="match status" value="2"/>
</dbReference>
<protein>
    <submittedName>
        <fullName evidence="5">Uncharacterized protein</fullName>
    </submittedName>
</protein>
<keyword evidence="2" id="KW-0677">Repeat</keyword>
<feature type="repeat" description="WD" evidence="3">
    <location>
        <begin position="240"/>
        <end position="280"/>
    </location>
</feature>
<dbReference type="InterPro" id="IPR036322">
    <property type="entry name" value="WD40_repeat_dom_sf"/>
</dbReference>
<dbReference type="Proteomes" id="UP000285060">
    <property type="component" value="Unassembled WGS sequence"/>
</dbReference>
<evidence type="ECO:0000313" key="5">
    <source>
        <dbReference type="EMBL" id="RHY31527.1"/>
    </source>
</evidence>
<feature type="compositionally biased region" description="Polar residues" evidence="4">
    <location>
        <begin position="215"/>
        <end position="228"/>
    </location>
</feature>
<comment type="caution">
    <text evidence="5">The sequence shown here is derived from an EMBL/GenBank/DDBJ whole genome shotgun (WGS) entry which is preliminary data.</text>
</comment>
<evidence type="ECO:0000256" key="4">
    <source>
        <dbReference type="SAM" id="MobiDB-lite"/>
    </source>
</evidence>
<feature type="repeat" description="WD" evidence="3">
    <location>
        <begin position="280"/>
        <end position="322"/>
    </location>
</feature>
<dbReference type="PANTHER" id="PTHR14221:SF0">
    <property type="entry name" value="WD REPEAT-CONTAINING PROTEIN 44"/>
    <property type="match status" value="1"/>
</dbReference>
<name>A0A3R7D2Q0_9STRA</name>
<keyword evidence="1 3" id="KW-0853">WD repeat</keyword>
<dbReference type="EMBL" id="QUSY01000207">
    <property type="protein sequence ID" value="RHY31527.1"/>
    <property type="molecule type" value="Genomic_DNA"/>
</dbReference>